<proteinExistence type="predicted"/>
<dbReference type="PANTHER" id="PTHR10000:SF8">
    <property type="entry name" value="HAD SUPERFAMILY HYDROLASE-LIKE, TYPE 3"/>
    <property type="match status" value="1"/>
</dbReference>
<comment type="caution">
    <text evidence="1">The sequence shown here is derived from an EMBL/GenBank/DDBJ whole genome shotgun (WGS) entry which is preliminary data.</text>
</comment>
<dbReference type="InterPro" id="IPR006379">
    <property type="entry name" value="HAD-SF_hydro_IIB"/>
</dbReference>
<protein>
    <submittedName>
        <fullName evidence="1">HAD family phosphatase</fullName>
    </submittedName>
</protein>
<dbReference type="GO" id="GO:0000287">
    <property type="term" value="F:magnesium ion binding"/>
    <property type="evidence" value="ECO:0007669"/>
    <property type="project" value="TreeGrafter"/>
</dbReference>
<dbReference type="InterPro" id="IPR023214">
    <property type="entry name" value="HAD_sf"/>
</dbReference>
<name>A0A537J7G5_9BACT</name>
<evidence type="ECO:0000313" key="1">
    <source>
        <dbReference type="EMBL" id="TMI79460.1"/>
    </source>
</evidence>
<dbReference type="AlphaFoldDB" id="A0A537J7G5"/>
<accession>A0A537J7G5</accession>
<dbReference type="NCBIfam" id="TIGR01484">
    <property type="entry name" value="HAD-SF-IIB"/>
    <property type="match status" value="1"/>
</dbReference>
<dbReference type="GO" id="GO:0005829">
    <property type="term" value="C:cytosol"/>
    <property type="evidence" value="ECO:0007669"/>
    <property type="project" value="TreeGrafter"/>
</dbReference>
<dbReference type="InterPro" id="IPR036412">
    <property type="entry name" value="HAD-like_sf"/>
</dbReference>
<dbReference type="SUPFAM" id="SSF56784">
    <property type="entry name" value="HAD-like"/>
    <property type="match status" value="1"/>
</dbReference>
<dbReference type="Gene3D" id="3.40.50.1000">
    <property type="entry name" value="HAD superfamily/HAD-like"/>
    <property type="match status" value="2"/>
</dbReference>
<dbReference type="PROSITE" id="PS01228">
    <property type="entry name" value="COF_1"/>
    <property type="match status" value="1"/>
</dbReference>
<dbReference type="Pfam" id="PF08282">
    <property type="entry name" value="Hydrolase_3"/>
    <property type="match status" value="2"/>
</dbReference>
<reference evidence="1 2" key="1">
    <citation type="journal article" date="2019" name="Nat. Microbiol.">
        <title>Mediterranean grassland soil C-N compound turnover is dependent on rainfall and depth, and is mediated by genomically divergent microorganisms.</title>
        <authorList>
            <person name="Diamond S."/>
            <person name="Andeer P.F."/>
            <person name="Li Z."/>
            <person name="Crits-Christoph A."/>
            <person name="Burstein D."/>
            <person name="Anantharaman K."/>
            <person name="Lane K.R."/>
            <person name="Thomas B.C."/>
            <person name="Pan C."/>
            <person name="Northen T.R."/>
            <person name="Banfield J.F."/>
        </authorList>
    </citation>
    <scope>NUCLEOTIDE SEQUENCE [LARGE SCALE GENOMIC DNA]</scope>
    <source>
        <strain evidence="1">NP_7</strain>
    </source>
</reference>
<dbReference type="GO" id="GO:0016791">
    <property type="term" value="F:phosphatase activity"/>
    <property type="evidence" value="ECO:0007669"/>
    <property type="project" value="TreeGrafter"/>
</dbReference>
<evidence type="ECO:0000313" key="2">
    <source>
        <dbReference type="Proteomes" id="UP000320048"/>
    </source>
</evidence>
<gene>
    <name evidence="1" type="ORF">E6H04_10530</name>
</gene>
<dbReference type="PANTHER" id="PTHR10000">
    <property type="entry name" value="PHOSPHOSERINE PHOSPHATASE"/>
    <property type="match status" value="1"/>
</dbReference>
<sequence>MPDLPAYDLLVSDIDGTLVAEDKVVPPGVVAAIAAARARGFRVCLATGRMWASARKYVEIVGADPPAILPVLQRFPETSPLIFVHGKGFAERRTPLTDLYAHRNAFAVEFAPDLAALLTEAPMKFLVIGAPPDLERLSQALAALPPPAVNQVYSQPDYLEVLPPGIDKGVALRELTRAVGVPLERVVAVGDAMNDLALIQTAGYGVAVEGSPPALLAAAKWICPRPEQEGVRVVIERLFAGRAE</sequence>
<dbReference type="EMBL" id="VBAO01000283">
    <property type="protein sequence ID" value="TMI79460.1"/>
    <property type="molecule type" value="Genomic_DNA"/>
</dbReference>
<organism evidence="1 2">
    <name type="scientific">Candidatus Segetimicrobium genomatis</name>
    <dbReference type="NCBI Taxonomy" id="2569760"/>
    <lineage>
        <taxon>Bacteria</taxon>
        <taxon>Bacillati</taxon>
        <taxon>Candidatus Sysuimicrobiota</taxon>
        <taxon>Candidatus Sysuimicrobiia</taxon>
        <taxon>Candidatus Sysuimicrobiales</taxon>
        <taxon>Candidatus Segetimicrobiaceae</taxon>
        <taxon>Candidatus Segetimicrobium</taxon>
    </lineage>
</organism>
<dbReference type="Proteomes" id="UP000320048">
    <property type="component" value="Unassembled WGS sequence"/>
</dbReference>